<evidence type="ECO:0000313" key="16">
    <source>
        <dbReference type="Proteomes" id="UP000673975"/>
    </source>
</evidence>
<dbReference type="FunFam" id="3.30.930.10:FF:000011">
    <property type="entry name" value="Alanine--tRNA ligase, cytoplasmic"/>
    <property type="match status" value="1"/>
</dbReference>
<dbReference type="Proteomes" id="UP000673975">
    <property type="component" value="Unassembled WGS sequence"/>
</dbReference>
<dbReference type="FunFam" id="3.30.980.10:FF:000004">
    <property type="entry name" value="Alanine--tRNA ligase, cytoplasmic"/>
    <property type="match status" value="1"/>
</dbReference>
<dbReference type="InterPro" id="IPR018163">
    <property type="entry name" value="Thr/Ala-tRNA-synth_IIc_edit"/>
</dbReference>
<evidence type="ECO:0000256" key="6">
    <source>
        <dbReference type="ARBA" id="ARBA00022833"/>
    </source>
</evidence>
<keyword evidence="9 11" id="KW-0648">Protein biosynthesis</keyword>
<dbReference type="PRINTS" id="PR00980">
    <property type="entry name" value="TRNASYNTHALA"/>
</dbReference>
<sequence>MSVRSSHQIRRDFFEFFREKKHIIVESAPVVPENDPTLLFINAGMNPFKPIFLGEEQGLKRSGKQWQRAANTQKCIRVSGKHNDLDEVGHDTYHHTLFEMLGNWSFGDYFKKEAIAWAWELLVDRWGLEPDRLYATVFEGDDRDGLPADEEAAGLWASETPIAKDHILKYGKADNFWEMGDTGPCGPCSEVHIDLRPDAERKKVDGATLVNQDDPRVMEIWNLVFIQFNRQKDGSLNPLPARHVDTGMGFERIVAVLQGKRSNYDTDIFTPLLDAISKRAGVAYGKAEQTDIAMRVVADHIRAVSFAVADGAAPSNEDRGYVIRRILRRASRYAWDRLNIREAFMAELVDVLAEQFADVFPELKEKKRHVTKVVTSEETSFLRTLDQGIAYFNQMTESMSGGQSVISGDDAFKLHDTYGFPIDLTELMARERGLKVDHERFHELMEEQKDRARKAGKFKSGEDDDQPDLSRHFSTSAGTGSEFTGYDERKSTCRILEVQDVNGRTAVLLDRTPFYAESGGQISDTGVLANPDSGVTLNVKDVADIAGHRVHFVDKMPDSREGTWIAAVDADRRAEIERHHTATHLLHAALRETLGNHVAQRGSLVAPDRLRFDFSHYEPVTQEQLDEIEQRVNEKVRQNIPMEEERDVPIDEAKKRGAMMLFGEKYGERVRIVTFDPDYSVELCGGTHVDATGKVGYLRLVSESSVAAGIRRLEAVSGSVADTYLRSEKHMLQNIRRQIGTSGQPDKEIERLMEERKQLEKELSRMNRLKAGLRFDELLSGAEATEGGIRLVAGEIEDADMNTLKQLGYDGLDKAGEKTVIVLGARDEEKGKAFLMAAVTDDLIASGIKAGELVGKLAKTVGGGGGGQPNLATAGGKKPDQLQKVFDQAKDELG</sequence>
<dbReference type="Gene3D" id="3.30.930.10">
    <property type="entry name" value="Bira Bifunctional Protein, Domain 2"/>
    <property type="match status" value="1"/>
</dbReference>
<keyword evidence="3 11" id="KW-0436">Ligase</keyword>
<evidence type="ECO:0000256" key="2">
    <source>
        <dbReference type="ARBA" id="ARBA00022555"/>
    </source>
</evidence>
<evidence type="ECO:0000256" key="10">
    <source>
        <dbReference type="ARBA" id="ARBA00023146"/>
    </source>
</evidence>
<dbReference type="Gene3D" id="3.30.54.20">
    <property type="match status" value="1"/>
</dbReference>
<comment type="subcellular location">
    <subcellularLocation>
        <location evidence="11">Cytoplasm</location>
    </subcellularLocation>
</comment>
<dbReference type="RefSeq" id="WP_210512723.1">
    <property type="nucleotide sequence ID" value="NZ_JAFIDN010000009.1"/>
</dbReference>
<dbReference type="CDD" id="cd00673">
    <property type="entry name" value="AlaRS_core"/>
    <property type="match status" value="1"/>
</dbReference>
<feature type="region of interest" description="Disordered" evidence="13">
    <location>
        <begin position="446"/>
        <end position="485"/>
    </location>
</feature>
<dbReference type="InterPro" id="IPR018162">
    <property type="entry name" value="Ala-tRNA-ligase_IIc_anticod-bd"/>
</dbReference>
<dbReference type="InterPro" id="IPR009000">
    <property type="entry name" value="Transl_B-barrel_sf"/>
</dbReference>
<keyword evidence="7 11" id="KW-0067">ATP-binding</keyword>
<keyword evidence="12" id="KW-0175">Coiled coil</keyword>
<dbReference type="InterPro" id="IPR045864">
    <property type="entry name" value="aa-tRNA-synth_II/BPL/LPL"/>
</dbReference>
<comment type="domain">
    <text evidence="11">Consists of three domains; the N-terminal catalytic domain, the editing domain and the C-terminal C-Ala domain. The editing domain removes incorrectly charged amino acids, while the C-Ala domain, along with tRNA(Ala), serves as a bridge to cooperatively bring together the editing and aminoacylation centers thus stimulating deacylation of misacylated tRNAs.</text>
</comment>
<feature type="binding site" evidence="11">
    <location>
        <position position="688"/>
    </location>
    <ligand>
        <name>Zn(2+)</name>
        <dbReference type="ChEBI" id="CHEBI:29105"/>
    </ligand>
</feature>
<keyword evidence="11" id="KW-0963">Cytoplasm</keyword>
<evidence type="ECO:0000256" key="8">
    <source>
        <dbReference type="ARBA" id="ARBA00022884"/>
    </source>
</evidence>
<dbReference type="Pfam" id="PF07973">
    <property type="entry name" value="tRNA_SAD"/>
    <property type="match status" value="1"/>
</dbReference>
<dbReference type="GO" id="GO:0005524">
    <property type="term" value="F:ATP binding"/>
    <property type="evidence" value="ECO:0007669"/>
    <property type="project" value="UniProtKB-UniRule"/>
</dbReference>
<dbReference type="HAMAP" id="MF_00036_B">
    <property type="entry name" value="Ala_tRNA_synth_B"/>
    <property type="match status" value="1"/>
</dbReference>
<dbReference type="PROSITE" id="PS50860">
    <property type="entry name" value="AA_TRNA_LIGASE_II_ALA"/>
    <property type="match status" value="1"/>
</dbReference>
<reference evidence="15" key="1">
    <citation type="submission" date="2021-02" db="EMBL/GenBank/DDBJ databases">
        <title>Natronogracilivirga saccharolytica gen. nov. sp. nov. a new anaerobic, haloalkiliphilic carbohydrate-fermenting bacterium from soda lake and proposing of Cyclonatronumiaceae fam. nov. in the phylum Balneolaeota.</title>
        <authorList>
            <person name="Zhilina T.N."/>
            <person name="Sorokin D.Y."/>
            <person name="Zavarzina D.G."/>
            <person name="Toshchakov S.V."/>
            <person name="Kublanov I.V."/>
        </authorList>
    </citation>
    <scope>NUCLEOTIDE SEQUENCE</scope>
    <source>
        <strain evidence="15">Z-1702</strain>
    </source>
</reference>
<dbReference type="GO" id="GO:0008270">
    <property type="term" value="F:zinc ion binding"/>
    <property type="evidence" value="ECO:0007669"/>
    <property type="project" value="UniProtKB-UniRule"/>
</dbReference>
<dbReference type="NCBIfam" id="TIGR00344">
    <property type="entry name" value="alaS"/>
    <property type="match status" value="1"/>
</dbReference>
<dbReference type="AlphaFoldDB" id="A0A8J7UVB1"/>
<dbReference type="PANTHER" id="PTHR11777">
    <property type="entry name" value="ALANYL-TRNA SYNTHETASE"/>
    <property type="match status" value="1"/>
</dbReference>
<protein>
    <recommendedName>
        <fullName evidence="11">Alanine--tRNA ligase</fullName>
        <ecNumber evidence="11">6.1.1.7</ecNumber>
    </recommendedName>
    <alternativeName>
        <fullName evidence="11">Alanyl-tRNA synthetase</fullName>
        <shortName evidence="11">AlaRS</shortName>
    </alternativeName>
</protein>
<accession>A0A8J7UVB1</accession>
<comment type="catalytic activity">
    <reaction evidence="11">
        <text>tRNA(Ala) + L-alanine + ATP = L-alanyl-tRNA(Ala) + AMP + diphosphate</text>
        <dbReference type="Rhea" id="RHEA:12540"/>
        <dbReference type="Rhea" id="RHEA-COMP:9657"/>
        <dbReference type="Rhea" id="RHEA-COMP:9923"/>
        <dbReference type="ChEBI" id="CHEBI:30616"/>
        <dbReference type="ChEBI" id="CHEBI:33019"/>
        <dbReference type="ChEBI" id="CHEBI:57972"/>
        <dbReference type="ChEBI" id="CHEBI:78442"/>
        <dbReference type="ChEBI" id="CHEBI:78497"/>
        <dbReference type="ChEBI" id="CHEBI:456215"/>
        <dbReference type="EC" id="6.1.1.7"/>
    </reaction>
</comment>
<dbReference type="Gene3D" id="2.40.30.130">
    <property type="match status" value="1"/>
</dbReference>
<evidence type="ECO:0000256" key="5">
    <source>
        <dbReference type="ARBA" id="ARBA00022741"/>
    </source>
</evidence>
<keyword evidence="4 11" id="KW-0479">Metal-binding</keyword>
<dbReference type="FunFam" id="3.30.54.20:FF:000001">
    <property type="entry name" value="Alanine--tRNA ligase"/>
    <property type="match status" value="1"/>
</dbReference>
<dbReference type="SUPFAM" id="SSF50447">
    <property type="entry name" value="Translation proteins"/>
    <property type="match status" value="1"/>
</dbReference>
<comment type="cofactor">
    <cofactor evidence="11">
        <name>Zn(2+)</name>
        <dbReference type="ChEBI" id="CHEBI:29105"/>
    </cofactor>
    <text evidence="11">Binds 1 zinc ion per subunit.</text>
</comment>
<dbReference type="Gene3D" id="3.10.310.40">
    <property type="match status" value="1"/>
</dbReference>
<dbReference type="InterPro" id="IPR003156">
    <property type="entry name" value="DHHA1_dom"/>
</dbReference>
<organism evidence="15 16">
    <name type="scientific">Natronogracilivirga saccharolytica</name>
    <dbReference type="NCBI Taxonomy" id="2812953"/>
    <lineage>
        <taxon>Bacteria</taxon>
        <taxon>Pseudomonadati</taxon>
        <taxon>Balneolota</taxon>
        <taxon>Balneolia</taxon>
        <taxon>Balneolales</taxon>
        <taxon>Cyclonatronaceae</taxon>
        <taxon>Natronogracilivirga</taxon>
    </lineage>
</organism>
<evidence type="ECO:0000256" key="12">
    <source>
        <dbReference type="SAM" id="Coils"/>
    </source>
</evidence>
<feature type="binding site" evidence="11">
    <location>
        <position position="584"/>
    </location>
    <ligand>
        <name>Zn(2+)</name>
        <dbReference type="ChEBI" id="CHEBI:29105"/>
    </ligand>
</feature>
<dbReference type="InterPro" id="IPR018165">
    <property type="entry name" value="Ala-tRNA-synth_IIc_core"/>
</dbReference>
<evidence type="ECO:0000256" key="3">
    <source>
        <dbReference type="ARBA" id="ARBA00022598"/>
    </source>
</evidence>
<dbReference type="EMBL" id="JAFIDN010000009">
    <property type="protein sequence ID" value="MBP3193265.1"/>
    <property type="molecule type" value="Genomic_DNA"/>
</dbReference>
<dbReference type="InterPro" id="IPR012947">
    <property type="entry name" value="tRNA_SAD"/>
</dbReference>
<dbReference type="SUPFAM" id="SSF55681">
    <property type="entry name" value="Class II aaRS and biotin synthetases"/>
    <property type="match status" value="1"/>
</dbReference>
<dbReference type="Pfam" id="PF02272">
    <property type="entry name" value="DHHA1"/>
    <property type="match status" value="1"/>
</dbReference>
<comment type="function">
    <text evidence="11">Catalyzes the attachment of alanine to tRNA(Ala) in a two-step reaction: alanine is first activated by ATP to form Ala-AMP and then transferred to the acceptor end of tRNA(Ala). Also edits incorrectly charged Ser-tRNA(Ala) and Gly-tRNA(Ala) via its editing domain.</text>
</comment>
<keyword evidence="5 11" id="KW-0547">Nucleotide-binding</keyword>
<dbReference type="Gene3D" id="3.30.980.10">
    <property type="entry name" value="Threonyl-trna Synthetase, Chain A, domain 2"/>
    <property type="match status" value="1"/>
</dbReference>
<evidence type="ECO:0000256" key="4">
    <source>
        <dbReference type="ARBA" id="ARBA00022723"/>
    </source>
</evidence>
<keyword evidence="10 11" id="KW-0030">Aminoacyl-tRNA synthetase</keyword>
<dbReference type="SUPFAM" id="SSF101353">
    <property type="entry name" value="Putative anticodon-binding domain of alanyl-tRNA synthetase (AlaRS)"/>
    <property type="match status" value="1"/>
</dbReference>
<evidence type="ECO:0000259" key="14">
    <source>
        <dbReference type="PROSITE" id="PS50860"/>
    </source>
</evidence>
<evidence type="ECO:0000313" key="15">
    <source>
        <dbReference type="EMBL" id="MBP3193265.1"/>
    </source>
</evidence>
<keyword evidence="16" id="KW-1185">Reference proteome</keyword>
<dbReference type="GO" id="GO:0004813">
    <property type="term" value="F:alanine-tRNA ligase activity"/>
    <property type="evidence" value="ECO:0007669"/>
    <property type="project" value="UniProtKB-UniRule"/>
</dbReference>
<dbReference type="PANTHER" id="PTHR11777:SF9">
    <property type="entry name" value="ALANINE--TRNA LIGASE, CYTOPLASMIC"/>
    <property type="match status" value="1"/>
</dbReference>
<evidence type="ECO:0000256" key="9">
    <source>
        <dbReference type="ARBA" id="ARBA00022917"/>
    </source>
</evidence>
<comment type="caution">
    <text evidence="15">The sequence shown here is derived from an EMBL/GenBank/DDBJ whole genome shotgun (WGS) entry which is preliminary data.</text>
</comment>
<dbReference type="SMART" id="SM00863">
    <property type="entry name" value="tRNA_SAD"/>
    <property type="match status" value="1"/>
</dbReference>
<comment type="similarity">
    <text evidence="1 11">Belongs to the class-II aminoacyl-tRNA synthetase family.</text>
</comment>
<feature type="domain" description="Alanyl-transfer RNA synthetases family profile" evidence="14">
    <location>
        <begin position="4"/>
        <end position="727"/>
    </location>
</feature>
<gene>
    <name evidence="11 15" type="primary">alaS</name>
    <name evidence="15" type="ORF">NATSA_11360</name>
</gene>
<dbReference type="FunFam" id="3.10.310.40:FF:000001">
    <property type="entry name" value="Alanine--tRNA ligase"/>
    <property type="match status" value="1"/>
</dbReference>
<proteinExistence type="inferred from homology"/>
<dbReference type="GO" id="GO:0002161">
    <property type="term" value="F:aminoacyl-tRNA deacylase activity"/>
    <property type="evidence" value="ECO:0007669"/>
    <property type="project" value="TreeGrafter"/>
</dbReference>
<feature type="compositionally biased region" description="Polar residues" evidence="13">
    <location>
        <begin position="472"/>
        <end position="482"/>
    </location>
</feature>
<evidence type="ECO:0000256" key="7">
    <source>
        <dbReference type="ARBA" id="ARBA00022840"/>
    </source>
</evidence>
<dbReference type="InterPro" id="IPR050058">
    <property type="entry name" value="Ala-tRNA_ligase"/>
</dbReference>
<dbReference type="InterPro" id="IPR023033">
    <property type="entry name" value="Ala_tRNA_ligase_euk/bac"/>
</dbReference>
<dbReference type="InterPro" id="IPR002318">
    <property type="entry name" value="Ala-tRNA-lgiase_IIc"/>
</dbReference>
<dbReference type="GO" id="GO:0006419">
    <property type="term" value="P:alanyl-tRNA aminoacylation"/>
    <property type="evidence" value="ECO:0007669"/>
    <property type="project" value="UniProtKB-UniRule"/>
</dbReference>
<dbReference type="GO" id="GO:0005737">
    <property type="term" value="C:cytoplasm"/>
    <property type="evidence" value="ECO:0007669"/>
    <property type="project" value="UniProtKB-SubCell"/>
</dbReference>
<keyword evidence="6 11" id="KW-0862">Zinc</keyword>
<dbReference type="InterPro" id="IPR018164">
    <property type="entry name" value="Ala-tRNA-synth_IIc_N"/>
</dbReference>
<dbReference type="GO" id="GO:0000049">
    <property type="term" value="F:tRNA binding"/>
    <property type="evidence" value="ECO:0007669"/>
    <property type="project" value="UniProtKB-KW"/>
</dbReference>
<evidence type="ECO:0000256" key="13">
    <source>
        <dbReference type="SAM" id="MobiDB-lite"/>
    </source>
</evidence>
<feature type="binding site" evidence="11">
    <location>
        <position position="684"/>
    </location>
    <ligand>
        <name>Zn(2+)</name>
        <dbReference type="ChEBI" id="CHEBI:29105"/>
    </ligand>
</feature>
<feature type="binding site" evidence="11">
    <location>
        <position position="580"/>
    </location>
    <ligand>
        <name>Zn(2+)</name>
        <dbReference type="ChEBI" id="CHEBI:29105"/>
    </ligand>
</feature>
<keyword evidence="2 11" id="KW-0820">tRNA-binding</keyword>
<evidence type="ECO:0000256" key="1">
    <source>
        <dbReference type="ARBA" id="ARBA00008226"/>
    </source>
</evidence>
<keyword evidence="8 11" id="KW-0694">RNA-binding</keyword>
<name>A0A8J7UVB1_9BACT</name>
<feature type="coiled-coil region" evidence="12">
    <location>
        <begin position="749"/>
        <end position="776"/>
    </location>
</feature>
<evidence type="ECO:0000256" key="11">
    <source>
        <dbReference type="HAMAP-Rule" id="MF_00036"/>
    </source>
</evidence>
<dbReference type="SUPFAM" id="SSF55186">
    <property type="entry name" value="ThrRS/AlaRS common domain"/>
    <property type="match status" value="1"/>
</dbReference>
<dbReference type="EC" id="6.1.1.7" evidence="11"/>
<dbReference type="Pfam" id="PF01411">
    <property type="entry name" value="tRNA-synt_2c"/>
    <property type="match status" value="1"/>
</dbReference>